<dbReference type="Proteomes" id="UP000799118">
    <property type="component" value="Unassembled WGS sequence"/>
</dbReference>
<evidence type="ECO:0000313" key="1">
    <source>
        <dbReference type="EMBL" id="KAE9385798.1"/>
    </source>
</evidence>
<keyword evidence="2" id="KW-1185">Reference proteome</keyword>
<organism evidence="1 2">
    <name type="scientific">Gymnopus androsaceus JB14</name>
    <dbReference type="NCBI Taxonomy" id="1447944"/>
    <lineage>
        <taxon>Eukaryota</taxon>
        <taxon>Fungi</taxon>
        <taxon>Dikarya</taxon>
        <taxon>Basidiomycota</taxon>
        <taxon>Agaricomycotina</taxon>
        <taxon>Agaricomycetes</taxon>
        <taxon>Agaricomycetidae</taxon>
        <taxon>Agaricales</taxon>
        <taxon>Marasmiineae</taxon>
        <taxon>Omphalotaceae</taxon>
        <taxon>Gymnopus</taxon>
    </lineage>
</organism>
<dbReference type="AlphaFoldDB" id="A0A6A4GJS6"/>
<name>A0A6A4GJS6_9AGAR</name>
<gene>
    <name evidence="1" type="ORF">BT96DRAFT_928629</name>
</gene>
<reference evidence="1" key="1">
    <citation type="journal article" date="2019" name="Environ. Microbiol.">
        <title>Fungal ecological strategies reflected in gene transcription - a case study of two litter decomposers.</title>
        <authorList>
            <person name="Barbi F."/>
            <person name="Kohler A."/>
            <person name="Barry K."/>
            <person name="Baskaran P."/>
            <person name="Daum C."/>
            <person name="Fauchery L."/>
            <person name="Ihrmark K."/>
            <person name="Kuo A."/>
            <person name="LaButti K."/>
            <person name="Lipzen A."/>
            <person name="Morin E."/>
            <person name="Grigoriev I.V."/>
            <person name="Henrissat B."/>
            <person name="Lindahl B."/>
            <person name="Martin F."/>
        </authorList>
    </citation>
    <scope>NUCLEOTIDE SEQUENCE</scope>
    <source>
        <strain evidence="1">JB14</strain>
    </source>
</reference>
<protein>
    <submittedName>
        <fullName evidence="1">Uncharacterized protein</fullName>
    </submittedName>
</protein>
<dbReference type="EMBL" id="ML769944">
    <property type="protein sequence ID" value="KAE9385798.1"/>
    <property type="molecule type" value="Genomic_DNA"/>
</dbReference>
<proteinExistence type="predicted"/>
<accession>A0A6A4GJS6</accession>
<sequence length="196" mass="21750">MSLILDSVSSVLEAKKSLKSLFTRTNRSDQGSESRPPLHHLHRQWKALEAREASIEEDEAIARLRESPLLARIPGMKDGSKPSLNGFNVSHSSLDSNSSSESVHSMEGFTLIQIGPLPEGWFAVPSAIEIKFNDLAGQGYCSDRDVHVIAYDKRADSERRIYVEFPTHLDATIFVNKWSASQPKGFEDVSAEILAL</sequence>
<dbReference type="OrthoDB" id="10608321at2759"/>
<evidence type="ECO:0000313" key="2">
    <source>
        <dbReference type="Proteomes" id="UP000799118"/>
    </source>
</evidence>